<dbReference type="InterPro" id="IPR029052">
    <property type="entry name" value="Metallo-depent_PP-like"/>
</dbReference>
<dbReference type="SUPFAM" id="SSF56300">
    <property type="entry name" value="Metallo-dependent phosphatases"/>
    <property type="match status" value="1"/>
</dbReference>
<dbReference type="SUPFAM" id="SSF55816">
    <property type="entry name" value="5'-nucleotidase (syn. UDP-sugar hydrolase), C-terminal domain"/>
    <property type="match status" value="1"/>
</dbReference>
<dbReference type="GO" id="GO:0016787">
    <property type="term" value="F:hydrolase activity"/>
    <property type="evidence" value="ECO:0007669"/>
    <property type="project" value="UniProtKB-KW"/>
</dbReference>
<dbReference type="InterPro" id="IPR006179">
    <property type="entry name" value="5_nucleotidase/apyrase"/>
</dbReference>
<evidence type="ECO:0000256" key="1">
    <source>
        <dbReference type="RuleBase" id="RU362119"/>
    </source>
</evidence>
<name>A0A1H6XQH9_9RHOB</name>
<dbReference type="InterPro" id="IPR008334">
    <property type="entry name" value="5'-Nucleotdase_C"/>
</dbReference>
<evidence type="ECO:0000313" key="3">
    <source>
        <dbReference type="EMBL" id="SEJ27142.1"/>
    </source>
</evidence>
<accession>A0A1H6XQH9</accession>
<keyword evidence="4" id="KW-1185">Reference proteome</keyword>
<dbReference type="Pfam" id="PF02872">
    <property type="entry name" value="5_nucleotid_C"/>
    <property type="match status" value="1"/>
</dbReference>
<dbReference type="PANTHER" id="PTHR11575:SF6">
    <property type="entry name" value="2',3'-CYCLIC-NUCLEOTIDE 2'-PHOSPHODIESTERASE_3'-NUCLEOTIDASE"/>
    <property type="match status" value="1"/>
</dbReference>
<dbReference type="PANTHER" id="PTHR11575">
    <property type="entry name" value="5'-NUCLEOTIDASE-RELATED"/>
    <property type="match status" value="1"/>
</dbReference>
<dbReference type="GO" id="GO:0009166">
    <property type="term" value="P:nucleotide catabolic process"/>
    <property type="evidence" value="ECO:0007669"/>
    <property type="project" value="InterPro"/>
</dbReference>
<dbReference type="GO" id="GO:0000166">
    <property type="term" value="F:nucleotide binding"/>
    <property type="evidence" value="ECO:0007669"/>
    <property type="project" value="UniProtKB-KW"/>
</dbReference>
<reference evidence="3 4" key="1">
    <citation type="submission" date="2016-10" db="EMBL/GenBank/DDBJ databases">
        <authorList>
            <person name="de Groot N.N."/>
        </authorList>
    </citation>
    <scope>NUCLEOTIDE SEQUENCE [LARGE SCALE GENOMIC DNA]</scope>
    <source>
        <strain evidence="3 4">DSM 29340</strain>
    </source>
</reference>
<comment type="similarity">
    <text evidence="1">Belongs to the 5'-nucleotidase family.</text>
</comment>
<dbReference type="Gene3D" id="3.60.21.10">
    <property type="match status" value="1"/>
</dbReference>
<protein>
    <submittedName>
        <fullName evidence="3">2',3'-cyclic-nucleotide 2'-phosphodiesterase / 3'-nucleotidase</fullName>
    </submittedName>
</protein>
<dbReference type="Gene3D" id="3.90.780.10">
    <property type="entry name" value="5'-Nucleotidase, C-terminal domain"/>
    <property type="match status" value="1"/>
</dbReference>
<sequence>MNLSGHDYYSERSNPGVGLARTGTLIRAARREAWAEGATVLLFDNGDSLQGAPLDHHILSTPTDRHPLLKSFGVLGYDAIGLGNHDFDFGLDRLNAVLRAAPCPAICSNLELPGTQAAWHDRLVIERETLSQGRHHTLRVGVLSVLPPQTLRWNAHVLPDHMRASDILCAVRRTARQLKREGCQIVVALAHTGLGPSTHRPNLENALIPLCSLGEIDAVIAGHTHLLLPDPSGTDHAQVDPVRGRVHGKPVVMPGSAGSHLGIIDLELRADGAGGWDCADNRVELRPVAMRGPVGRLTELAPEAPDILRAIAGSHAATRRRMQEPAGRSRVPLHSYFSFCAPDRSLALVAEAQMRAIRPYLNGTRAEGLPVLAAVAPAKFGGRAGPMSYSDVPAGALSRRHVADLYPFANELRAVIVTGAALCDWLEMSAGLFARVRSGTTEGPLANRDWPGFNFDVIHGVTWQVDPSAPAAFFPDGTRIKGGPGRIRDLRRCGEPVEPDQRFVVATNNYRLNGGGHFRALARSEEIPLPRLGIGDLLQRELGRGPVTDPFLRLPVPWRFVPLPGTQVTLRTGPGARDHLDDLAGLFLADDGLDAAGFARLRIGL</sequence>
<dbReference type="PRINTS" id="PR01607">
    <property type="entry name" value="APYRASEFAMLY"/>
</dbReference>
<gene>
    <name evidence="3" type="ORF">SAMN05444007_10443</name>
</gene>
<dbReference type="AlphaFoldDB" id="A0A1H6XQH9"/>
<dbReference type="Proteomes" id="UP000199379">
    <property type="component" value="Unassembled WGS sequence"/>
</dbReference>
<dbReference type="EMBL" id="FNYD01000004">
    <property type="protein sequence ID" value="SEJ27142.1"/>
    <property type="molecule type" value="Genomic_DNA"/>
</dbReference>
<evidence type="ECO:0000313" key="4">
    <source>
        <dbReference type="Proteomes" id="UP000199379"/>
    </source>
</evidence>
<dbReference type="GO" id="GO:0030288">
    <property type="term" value="C:outer membrane-bounded periplasmic space"/>
    <property type="evidence" value="ECO:0007669"/>
    <property type="project" value="TreeGrafter"/>
</dbReference>
<evidence type="ECO:0000259" key="2">
    <source>
        <dbReference type="Pfam" id="PF02872"/>
    </source>
</evidence>
<keyword evidence="1" id="KW-0547">Nucleotide-binding</keyword>
<dbReference type="InterPro" id="IPR036907">
    <property type="entry name" value="5'-Nucleotdase_C_sf"/>
</dbReference>
<keyword evidence="1" id="KW-0378">Hydrolase</keyword>
<feature type="domain" description="5'-Nucleotidase C-terminal" evidence="2">
    <location>
        <begin position="348"/>
        <end position="522"/>
    </location>
</feature>
<dbReference type="STRING" id="1227549.SAMN05444007_10443"/>
<organism evidence="3 4">
    <name type="scientific">Cribrihabitans marinus</name>
    <dbReference type="NCBI Taxonomy" id="1227549"/>
    <lineage>
        <taxon>Bacteria</taxon>
        <taxon>Pseudomonadati</taxon>
        <taxon>Pseudomonadota</taxon>
        <taxon>Alphaproteobacteria</taxon>
        <taxon>Rhodobacterales</taxon>
        <taxon>Paracoccaceae</taxon>
        <taxon>Cribrihabitans</taxon>
    </lineage>
</organism>
<proteinExistence type="inferred from homology"/>